<keyword evidence="4" id="KW-0238">DNA-binding</keyword>
<organism evidence="8 9">
    <name type="scientific">Allacma fusca</name>
    <dbReference type="NCBI Taxonomy" id="39272"/>
    <lineage>
        <taxon>Eukaryota</taxon>
        <taxon>Metazoa</taxon>
        <taxon>Ecdysozoa</taxon>
        <taxon>Arthropoda</taxon>
        <taxon>Hexapoda</taxon>
        <taxon>Collembola</taxon>
        <taxon>Symphypleona</taxon>
        <taxon>Sminthuridae</taxon>
        <taxon>Allacma</taxon>
    </lineage>
</organism>
<evidence type="ECO:0000313" key="8">
    <source>
        <dbReference type="EMBL" id="CAG7719468.1"/>
    </source>
</evidence>
<dbReference type="GO" id="GO:0010557">
    <property type="term" value="P:positive regulation of macromolecule biosynthetic process"/>
    <property type="evidence" value="ECO:0007669"/>
    <property type="project" value="UniProtKB-ARBA"/>
</dbReference>
<dbReference type="PANTHER" id="PTHR23043">
    <property type="entry name" value="HYPOXIA-INDUCIBLE FACTOR 1 ALPHA"/>
    <property type="match status" value="1"/>
</dbReference>
<dbReference type="EMBL" id="CAJVCH010061624">
    <property type="protein sequence ID" value="CAG7719468.1"/>
    <property type="molecule type" value="Genomic_DNA"/>
</dbReference>
<dbReference type="GO" id="GO:0005634">
    <property type="term" value="C:nucleus"/>
    <property type="evidence" value="ECO:0007669"/>
    <property type="project" value="UniProtKB-SubCell"/>
</dbReference>
<keyword evidence="2" id="KW-0677">Repeat</keyword>
<name>A0A8J2K4N1_9HEXA</name>
<evidence type="ECO:0000256" key="1">
    <source>
        <dbReference type="ARBA" id="ARBA00004123"/>
    </source>
</evidence>
<feature type="domain" description="BHLH" evidence="7">
    <location>
        <begin position="87"/>
        <end position="140"/>
    </location>
</feature>
<keyword evidence="3" id="KW-0805">Transcription regulation</keyword>
<keyword evidence="9" id="KW-1185">Reference proteome</keyword>
<dbReference type="GO" id="GO:0000981">
    <property type="term" value="F:DNA-binding transcription factor activity, RNA polymerase II-specific"/>
    <property type="evidence" value="ECO:0007669"/>
    <property type="project" value="TreeGrafter"/>
</dbReference>
<dbReference type="SMART" id="SM00353">
    <property type="entry name" value="HLH"/>
    <property type="match status" value="1"/>
</dbReference>
<evidence type="ECO:0000256" key="3">
    <source>
        <dbReference type="ARBA" id="ARBA00023015"/>
    </source>
</evidence>
<accession>A0A8J2K4N1</accession>
<dbReference type="InterPro" id="IPR011598">
    <property type="entry name" value="bHLH_dom"/>
</dbReference>
<keyword evidence="6" id="KW-0539">Nucleus</keyword>
<dbReference type="FunFam" id="4.10.280.10:FF:000007">
    <property type="entry name" value="single-minded homolog 1 isoform X1"/>
    <property type="match status" value="1"/>
</dbReference>
<keyword evidence="5" id="KW-0804">Transcription</keyword>
<evidence type="ECO:0000256" key="2">
    <source>
        <dbReference type="ARBA" id="ARBA00022737"/>
    </source>
</evidence>
<dbReference type="Proteomes" id="UP000708208">
    <property type="component" value="Unassembled WGS sequence"/>
</dbReference>
<reference evidence="8" key="1">
    <citation type="submission" date="2021-06" db="EMBL/GenBank/DDBJ databases">
        <authorList>
            <person name="Hodson N. C."/>
            <person name="Mongue J. A."/>
            <person name="Jaron S. K."/>
        </authorList>
    </citation>
    <scope>NUCLEOTIDE SEQUENCE</scope>
</reference>
<dbReference type="PANTHER" id="PTHR23043:SF36">
    <property type="entry name" value="PROTEIN SINGLE-MINDED"/>
    <property type="match status" value="1"/>
</dbReference>
<evidence type="ECO:0000256" key="6">
    <source>
        <dbReference type="ARBA" id="ARBA00023242"/>
    </source>
</evidence>
<dbReference type="GO" id="GO:0000977">
    <property type="term" value="F:RNA polymerase II transcription regulatory region sequence-specific DNA binding"/>
    <property type="evidence" value="ECO:0007669"/>
    <property type="project" value="TreeGrafter"/>
</dbReference>
<sequence>MLGGAWGGASACSHAIGGGAKGRGPSPVSTVRRRKARKEGSICLWKFIGNYNLRELHTFEDDLLNEVSRNPLNIPGKIFFLGVKRKEMKEKSKNAARSRREKENAEFLELARLLPLPAAITSQLDKASVIRLTTSYLRMRHVFPDGNHPLP</sequence>
<gene>
    <name evidence="8" type="ORF">AFUS01_LOCUS8792</name>
</gene>
<dbReference type="AlphaFoldDB" id="A0A8J2K4N1"/>
<evidence type="ECO:0000259" key="7">
    <source>
        <dbReference type="PROSITE" id="PS50888"/>
    </source>
</evidence>
<protein>
    <recommendedName>
        <fullName evidence="7">BHLH domain-containing protein</fullName>
    </recommendedName>
</protein>
<dbReference type="PROSITE" id="PS50888">
    <property type="entry name" value="BHLH"/>
    <property type="match status" value="1"/>
</dbReference>
<comment type="caution">
    <text evidence="8">The sequence shown here is derived from an EMBL/GenBank/DDBJ whole genome shotgun (WGS) entry which is preliminary data.</text>
</comment>
<evidence type="ECO:0000313" key="9">
    <source>
        <dbReference type="Proteomes" id="UP000708208"/>
    </source>
</evidence>
<dbReference type="OrthoDB" id="6021714at2759"/>
<evidence type="ECO:0000256" key="5">
    <source>
        <dbReference type="ARBA" id="ARBA00023163"/>
    </source>
</evidence>
<evidence type="ECO:0000256" key="4">
    <source>
        <dbReference type="ARBA" id="ARBA00023125"/>
    </source>
</evidence>
<proteinExistence type="predicted"/>
<comment type="subcellular location">
    <subcellularLocation>
        <location evidence="1">Nucleus</location>
    </subcellularLocation>
</comment>
<dbReference type="GO" id="GO:0046983">
    <property type="term" value="F:protein dimerization activity"/>
    <property type="evidence" value="ECO:0007669"/>
    <property type="project" value="InterPro"/>
</dbReference>
<dbReference type="Pfam" id="PF23171">
    <property type="entry name" value="bHLH_HIF1A"/>
    <property type="match status" value="1"/>
</dbReference>